<dbReference type="SUPFAM" id="SSF53850">
    <property type="entry name" value="Periplasmic binding protein-like II"/>
    <property type="match status" value="1"/>
</dbReference>
<dbReference type="PANTHER" id="PTHR42928:SF5">
    <property type="entry name" value="BLR1237 PROTEIN"/>
    <property type="match status" value="1"/>
</dbReference>
<dbReference type="EMBL" id="FWDM01000020">
    <property type="protein sequence ID" value="SLM12969.1"/>
    <property type="molecule type" value="Genomic_DNA"/>
</dbReference>
<reference evidence="3" key="1">
    <citation type="submission" date="2017-02" db="EMBL/GenBank/DDBJ databases">
        <authorList>
            <person name="Regsiter A."/>
            <person name="William W."/>
        </authorList>
    </citation>
    <scope>NUCLEOTIDE SEQUENCE</scope>
    <source>
        <strain evidence="3">Bib</strain>
    </source>
</reference>
<dbReference type="InterPro" id="IPR005064">
    <property type="entry name" value="BUG"/>
</dbReference>
<dbReference type="CDD" id="cd07012">
    <property type="entry name" value="PBP2_Bug_TTT"/>
    <property type="match status" value="1"/>
</dbReference>
<dbReference type="Gene3D" id="3.40.190.150">
    <property type="entry name" value="Bordetella uptake gene, domain 1"/>
    <property type="match status" value="1"/>
</dbReference>
<dbReference type="PANTHER" id="PTHR42928">
    <property type="entry name" value="TRICARBOXYLATE-BINDING PROTEIN"/>
    <property type="match status" value="1"/>
</dbReference>
<accession>A0A3P3XIS1</accession>
<dbReference type="PIRSF" id="PIRSF017082">
    <property type="entry name" value="YflP"/>
    <property type="match status" value="1"/>
</dbReference>
<comment type="similarity">
    <text evidence="1">Belongs to the UPF0065 (bug) family.</text>
</comment>
<dbReference type="InterPro" id="IPR042100">
    <property type="entry name" value="Bug_dom1"/>
</dbReference>
<proteinExistence type="inferred from homology"/>
<evidence type="ECO:0000256" key="2">
    <source>
        <dbReference type="SAM" id="SignalP"/>
    </source>
</evidence>
<gene>
    <name evidence="3" type="ORF">SPIROBIBN47_270030</name>
</gene>
<dbReference type="AlphaFoldDB" id="A0A3P3XIS1"/>
<feature type="chain" id="PRO_5018192588" description="ABC transporter substrate-binding protein" evidence="2">
    <location>
        <begin position="25"/>
        <end position="319"/>
    </location>
</feature>
<keyword evidence="2" id="KW-0732">Signal</keyword>
<name>A0A3P3XIS1_9SPIR</name>
<dbReference type="Gene3D" id="3.40.190.10">
    <property type="entry name" value="Periplasmic binding protein-like II"/>
    <property type="match status" value="1"/>
</dbReference>
<evidence type="ECO:0000313" key="3">
    <source>
        <dbReference type="EMBL" id="SLM12969.1"/>
    </source>
</evidence>
<protein>
    <recommendedName>
        <fullName evidence="4">ABC transporter substrate-binding protein</fullName>
    </recommendedName>
</protein>
<dbReference type="Pfam" id="PF03401">
    <property type="entry name" value="TctC"/>
    <property type="match status" value="1"/>
</dbReference>
<organism evidence="3">
    <name type="scientific">uncultured spirochete</name>
    <dbReference type="NCBI Taxonomy" id="156406"/>
    <lineage>
        <taxon>Bacteria</taxon>
        <taxon>Pseudomonadati</taxon>
        <taxon>Spirochaetota</taxon>
        <taxon>Spirochaetia</taxon>
        <taxon>Spirochaetales</taxon>
        <taxon>environmental samples</taxon>
    </lineage>
</organism>
<sequence length="319" mass="33835">MHKRIFGIILLMSFLVAMGISAQAKFPTKPIKIIVPWNAGGGTDAVARALARSGEKYLGVPVVVENKPGGSGAVGLAEVVQAAPDGYTLAILPVELGFMDKTGVYPFGFKDFTPIMNLNTDPAALTVKAGRFKSVQEFIAYAKANPGKLKVGHSGTGLLWHLAAAVFAKEAGITLTYVPFDGAAPAIAALIGNQIDAVTVSGAEVQSQVKAGELTMLACMGDKRLANFPQIPTLMELGYKVNISTFRGIGGPKGLPADRVTILHDAFKKMMEEPEFIETLNKMGLGIDYRSTADYKKLADDTAAALEPVLTELGLLRKK</sequence>
<feature type="signal peptide" evidence="2">
    <location>
        <begin position="1"/>
        <end position="24"/>
    </location>
</feature>
<evidence type="ECO:0008006" key="4">
    <source>
        <dbReference type="Google" id="ProtNLM"/>
    </source>
</evidence>
<evidence type="ECO:0000256" key="1">
    <source>
        <dbReference type="ARBA" id="ARBA00006987"/>
    </source>
</evidence>